<dbReference type="SMART" id="SM00421">
    <property type="entry name" value="HTH_LUXR"/>
    <property type="match status" value="1"/>
</dbReference>
<keyword evidence="1" id="KW-0238">DNA-binding</keyword>
<dbReference type="PATRIC" id="fig|61647.13.peg.5241"/>
<accession>A0A0F0VVT8</accession>
<name>A0A0F0VVT8_PLUGE</name>
<dbReference type="InterPro" id="IPR016032">
    <property type="entry name" value="Sig_transdc_resp-reg_C-effctor"/>
</dbReference>
<dbReference type="Gene3D" id="3.40.50.2300">
    <property type="match status" value="1"/>
</dbReference>
<dbReference type="SUPFAM" id="SSF46894">
    <property type="entry name" value="C-terminal effector domain of the bipartite response regulators"/>
    <property type="match status" value="1"/>
</dbReference>
<dbReference type="RefSeq" id="WP_045288123.1">
    <property type="nucleotide sequence ID" value="NZ_JZYL01000009.1"/>
</dbReference>
<comment type="caution">
    <text evidence="2">The sequence shown here is derived from an EMBL/GenBank/DDBJ whole genome shotgun (WGS) entry which is preliminary data.</text>
</comment>
<dbReference type="OrthoDB" id="6623354at2"/>
<protein>
    <submittedName>
        <fullName evidence="2">Uncharacterized protein</fullName>
    </submittedName>
</protein>
<organism evidence="2 3">
    <name type="scientific">Pluralibacter gergoviae</name>
    <name type="common">Enterobacter gergoviae</name>
    <dbReference type="NCBI Taxonomy" id="61647"/>
    <lineage>
        <taxon>Bacteria</taxon>
        <taxon>Pseudomonadati</taxon>
        <taxon>Pseudomonadota</taxon>
        <taxon>Gammaproteobacteria</taxon>
        <taxon>Enterobacterales</taxon>
        <taxon>Enterobacteriaceae</taxon>
        <taxon>Pluralibacter</taxon>
    </lineage>
</organism>
<dbReference type="Pfam" id="PF00196">
    <property type="entry name" value="GerE"/>
    <property type="match status" value="1"/>
</dbReference>
<evidence type="ECO:0000256" key="1">
    <source>
        <dbReference type="ARBA" id="ARBA00023125"/>
    </source>
</evidence>
<dbReference type="AlphaFoldDB" id="A0A0F0VVT8"/>
<reference evidence="2 3" key="1">
    <citation type="submission" date="2015-05" db="EMBL/GenBank/DDBJ databases">
        <title>Genome sequences of Pluralibacter gergoviae.</title>
        <authorList>
            <person name="Greninger A.L."/>
            <person name="Miller S."/>
        </authorList>
    </citation>
    <scope>NUCLEOTIDE SEQUENCE [LARGE SCALE GENOMIC DNA]</scope>
    <source>
        <strain evidence="2 3">JS81F13</strain>
    </source>
</reference>
<evidence type="ECO:0000313" key="3">
    <source>
        <dbReference type="Proteomes" id="UP000036196"/>
    </source>
</evidence>
<dbReference type="GO" id="GO:0006355">
    <property type="term" value="P:regulation of DNA-templated transcription"/>
    <property type="evidence" value="ECO:0007669"/>
    <property type="project" value="InterPro"/>
</dbReference>
<gene>
    <name evidence="2" type="ORF">ABW06_09335</name>
</gene>
<dbReference type="Proteomes" id="UP000036196">
    <property type="component" value="Unassembled WGS sequence"/>
</dbReference>
<dbReference type="InterPro" id="IPR000792">
    <property type="entry name" value="Tscrpt_reg_LuxR_C"/>
</dbReference>
<proteinExistence type="predicted"/>
<evidence type="ECO:0000313" key="2">
    <source>
        <dbReference type="EMBL" id="KMK14073.1"/>
    </source>
</evidence>
<dbReference type="eggNOG" id="COG2197">
    <property type="taxonomic scope" value="Bacteria"/>
</dbReference>
<dbReference type="GO" id="GO:0003677">
    <property type="term" value="F:DNA binding"/>
    <property type="evidence" value="ECO:0007669"/>
    <property type="project" value="UniProtKB-KW"/>
</dbReference>
<keyword evidence="3" id="KW-1185">Reference proteome</keyword>
<sequence length="233" mass="26752">MRVVLRRERRRRNLRALQSNPPPFPQNVLIEHSDLPEPGARTPELRVVVTGDRFLAEGIAQSPAPLCYYPIYGDPEEAFLALEEGNSSGAIIDLEGWAIPVIDLLDRVRTLRLRRPDLQLAFLASEEASDMETFLQAACSAIVINKRQRLRKIGEVMQSTFTRAKTQERVLSQKQWKILLLMAQGYSLRAIARQLQLPYHRIIYSMGRIQTLLSLNCRQQLIRLLLRLSDKHC</sequence>
<dbReference type="EMBL" id="LDZF01000008">
    <property type="protein sequence ID" value="KMK14073.1"/>
    <property type="molecule type" value="Genomic_DNA"/>
</dbReference>